<dbReference type="OrthoDB" id="10506306at2759"/>
<keyword evidence="1" id="KW-0175">Coiled coil</keyword>
<dbReference type="VEuPathDB" id="TrichDB:TRFO_01930"/>
<protein>
    <submittedName>
        <fullName evidence="2">Uncharacterized protein</fullName>
    </submittedName>
</protein>
<accession>A0A1J4JKC7</accession>
<evidence type="ECO:0000313" key="2">
    <source>
        <dbReference type="EMBL" id="OHS98847.1"/>
    </source>
</evidence>
<gene>
    <name evidence="2" type="ORF">TRFO_01930</name>
</gene>
<organism evidence="2 3">
    <name type="scientific">Tritrichomonas foetus</name>
    <dbReference type="NCBI Taxonomy" id="1144522"/>
    <lineage>
        <taxon>Eukaryota</taxon>
        <taxon>Metamonada</taxon>
        <taxon>Parabasalia</taxon>
        <taxon>Tritrichomonadida</taxon>
        <taxon>Tritrichomonadidae</taxon>
        <taxon>Tritrichomonas</taxon>
    </lineage>
</organism>
<comment type="caution">
    <text evidence="2">The sequence shown here is derived from an EMBL/GenBank/DDBJ whole genome shotgun (WGS) entry which is preliminary data.</text>
</comment>
<keyword evidence="3" id="KW-1185">Reference proteome</keyword>
<name>A0A1J4JKC7_9EUKA</name>
<feature type="coiled-coil region" evidence="1">
    <location>
        <begin position="211"/>
        <end position="340"/>
    </location>
</feature>
<dbReference type="PROSITE" id="PS50896">
    <property type="entry name" value="LISH"/>
    <property type="match status" value="1"/>
</dbReference>
<sequence length="341" mass="39583">MITFSRKAVISKKKILNGKIYSIFFMEETDEREALLDEISHTNLIPSLKSQIKKTVRDILKNHAQIEPKRPVTETSELANNIILEFLFSNGFHNTASVFYTESNVHQMARPQILEGLQINDNPGLIAELLLTKISHPSVSIQTESMDLNSKLQAIDREIKRKKEEGRIISSEEMLRRGIEDLDREYEERFNKELAHRLDVFRASELATSASQDAARRSAELQRIHQEMESELKQKTADLRAKFQRDADILRIRQRELEREIGKWAEQNVQKVATEAEISEAHKIKADAEKKAQKIEAKAMLLERKLEKDRRKLEDIQLEHNKAKREVEKLKMALALAQKRK</sequence>
<reference evidence="2" key="1">
    <citation type="submission" date="2016-10" db="EMBL/GenBank/DDBJ databases">
        <authorList>
            <person name="Benchimol M."/>
            <person name="Almeida L.G."/>
            <person name="Vasconcelos A.T."/>
            <person name="Perreira-Neves A."/>
            <person name="Rosa I.A."/>
            <person name="Tasca T."/>
            <person name="Bogo M.R."/>
            <person name="de Souza W."/>
        </authorList>
    </citation>
    <scope>NUCLEOTIDE SEQUENCE [LARGE SCALE GENOMIC DNA]</scope>
    <source>
        <strain evidence="2">K</strain>
    </source>
</reference>
<evidence type="ECO:0000256" key="1">
    <source>
        <dbReference type="SAM" id="Coils"/>
    </source>
</evidence>
<dbReference type="GeneID" id="94825101"/>
<dbReference type="EMBL" id="MLAK01001037">
    <property type="protein sequence ID" value="OHS98847.1"/>
    <property type="molecule type" value="Genomic_DNA"/>
</dbReference>
<dbReference type="RefSeq" id="XP_068351984.1">
    <property type="nucleotide sequence ID" value="XM_068490397.1"/>
</dbReference>
<dbReference type="Proteomes" id="UP000179807">
    <property type="component" value="Unassembled WGS sequence"/>
</dbReference>
<evidence type="ECO:0000313" key="3">
    <source>
        <dbReference type="Proteomes" id="UP000179807"/>
    </source>
</evidence>
<dbReference type="AlphaFoldDB" id="A0A1J4JKC7"/>
<proteinExistence type="predicted"/>
<dbReference type="InterPro" id="IPR006594">
    <property type="entry name" value="LisH"/>
</dbReference>
<dbReference type="SMART" id="SM00667">
    <property type="entry name" value="LisH"/>
    <property type="match status" value="1"/>
</dbReference>